<proteinExistence type="predicted"/>
<keyword evidence="1" id="KW-1133">Transmembrane helix</keyword>
<dbReference type="PANTHER" id="PTHR35337">
    <property type="entry name" value="SLR1478 PROTEIN"/>
    <property type="match status" value="1"/>
</dbReference>
<evidence type="ECO:0000256" key="1">
    <source>
        <dbReference type="SAM" id="Phobius"/>
    </source>
</evidence>
<comment type="caution">
    <text evidence="2">The sequence shown here is derived from an EMBL/GenBank/DDBJ whole genome shotgun (WGS) entry which is preliminary data.</text>
</comment>
<feature type="transmembrane region" description="Helical" evidence="1">
    <location>
        <begin position="134"/>
        <end position="154"/>
    </location>
</feature>
<dbReference type="Pfam" id="PF01944">
    <property type="entry name" value="SpoIIM"/>
    <property type="match status" value="1"/>
</dbReference>
<accession>A0ABX1ZNA7</accession>
<keyword evidence="1" id="KW-0812">Transmembrane</keyword>
<evidence type="ECO:0000313" key="2">
    <source>
        <dbReference type="EMBL" id="NOV00367.1"/>
    </source>
</evidence>
<dbReference type="PANTHER" id="PTHR35337:SF1">
    <property type="entry name" value="SLR1478 PROTEIN"/>
    <property type="match status" value="1"/>
</dbReference>
<dbReference type="Proteomes" id="UP000618579">
    <property type="component" value="Unassembled WGS sequence"/>
</dbReference>
<feature type="transmembrane region" description="Helical" evidence="1">
    <location>
        <begin position="65"/>
        <end position="84"/>
    </location>
</feature>
<dbReference type="RefSeq" id="WP_312875645.1">
    <property type="nucleotide sequence ID" value="NZ_WHNZ01000017.1"/>
</dbReference>
<dbReference type="EMBL" id="WHNZ01000017">
    <property type="protein sequence ID" value="NOV00367.1"/>
    <property type="molecule type" value="Genomic_DNA"/>
</dbReference>
<evidence type="ECO:0000313" key="3">
    <source>
        <dbReference type="Proteomes" id="UP000618579"/>
    </source>
</evidence>
<name>A0ABX1ZNA7_9BACL</name>
<keyword evidence="3" id="KW-1185">Reference proteome</keyword>
<keyword evidence="1" id="KW-0472">Membrane</keyword>
<organism evidence="2 3">
    <name type="scientific">Paenibacillus planticolens</name>
    <dbReference type="NCBI Taxonomy" id="2654976"/>
    <lineage>
        <taxon>Bacteria</taxon>
        <taxon>Bacillati</taxon>
        <taxon>Bacillota</taxon>
        <taxon>Bacilli</taxon>
        <taxon>Bacillales</taxon>
        <taxon>Paenibacillaceae</taxon>
        <taxon>Paenibacillus</taxon>
    </lineage>
</organism>
<reference evidence="2 3" key="1">
    <citation type="submission" date="2019-10" db="EMBL/GenBank/DDBJ databases">
        <title>Description of Paenibacillus pedi sp. nov.</title>
        <authorList>
            <person name="Carlier A."/>
            <person name="Qi S."/>
        </authorList>
    </citation>
    <scope>NUCLEOTIDE SEQUENCE [LARGE SCALE GENOMIC DNA]</scope>
    <source>
        <strain evidence="2 3">LMG 31457</strain>
    </source>
</reference>
<sequence length="156" mass="16790">MLLCIGVVTGALFILATSGAAVIESKNILVNQESGSQAAIHIFIRNSCVALILVLGLFFFALPTIAILFINGLWIGAVIASKLIDGASLFEIGIKILPHGMFEIPALLLAGAIGLKGIYFYYNSDKQWAIHLKYLIYVICFLFVGALVEGFITAKL</sequence>
<feature type="transmembrane region" description="Helical" evidence="1">
    <location>
        <begin position="39"/>
        <end position="60"/>
    </location>
</feature>
<dbReference type="InterPro" id="IPR002798">
    <property type="entry name" value="SpoIIM-like"/>
</dbReference>
<protein>
    <recommendedName>
        <fullName evidence="4">Stage II sporulation protein M</fullName>
    </recommendedName>
</protein>
<feature type="transmembrane region" description="Helical" evidence="1">
    <location>
        <begin position="104"/>
        <end position="122"/>
    </location>
</feature>
<evidence type="ECO:0008006" key="4">
    <source>
        <dbReference type="Google" id="ProtNLM"/>
    </source>
</evidence>
<gene>
    <name evidence="2" type="ORF">GC097_10105</name>
</gene>